<accession>A0A7S2RMY0</accession>
<evidence type="ECO:0000256" key="1">
    <source>
        <dbReference type="SAM" id="MobiDB-lite"/>
    </source>
</evidence>
<dbReference type="Gene3D" id="3.40.50.300">
    <property type="entry name" value="P-loop containing nucleotide triphosphate hydrolases"/>
    <property type="match status" value="1"/>
</dbReference>
<gene>
    <name evidence="2" type="ORF">QSP1433_LOCUS5169</name>
</gene>
<feature type="compositionally biased region" description="Basic and acidic residues" evidence="1">
    <location>
        <begin position="245"/>
        <end position="255"/>
    </location>
</feature>
<feature type="region of interest" description="Disordered" evidence="1">
    <location>
        <begin position="245"/>
        <end position="279"/>
    </location>
</feature>
<feature type="region of interest" description="Disordered" evidence="1">
    <location>
        <begin position="1"/>
        <end position="48"/>
    </location>
</feature>
<proteinExistence type="predicted"/>
<reference evidence="2" key="1">
    <citation type="submission" date="2021-01" db="EMBL/GenBank/DDBJ databases">
        <authorList>
            <person name="Corre E."/>
            <person name="Pelletier E."/>
            <person name="Niang G."/>
            <person name="Scheremetjew M."/>
            <person name="Finn R."/>
            <person name="Kale V."/>
            <person name="Holt S."/>
            <person name="Cochrane G."/>
            <person name="Meng A."/>
            <person name="Brown T."/>
            <person name="Cohen L."/>
        </authorList>
    </citation>
    <scope>NUCLEOTIDE SEQUENCE</scope>
    <source>
        <strain evidence="2">NY070348D</strain>
    </source>
</reference>
<organism evidence="2">
    <name type="scientific">Mucochytrium quahogii</name>
    <dbReference type="NCBI Taxonomy" id="96639"/>
    <lineage>
        <taxon>Eukaryota</taxon>
        <taxon>Sar</taxon>
        <taxon>Stramenopiles</taxon>
        <taxon>Bigyra</taxon>
        <taxon>Labyrinthulomycetes</taxon>
        <taxon>Thraustochytrida</taxon>
        <taxon>Thraustochytriidae</taxon>
        <taxon>Mucochytrium</taxon>
    </lineage>
</organism>
<dbReference type="InterPro" id="IPR027417">
    <property type="entry name" value="P-loop_NTPase"/>
</dbReference>
<sequence length="809" mass="89975">MVETVGGLGLAPEFKPRSQRLSPYDSVNQHTGHGDGASSGPLRQHKSMDVPAAVDTQIPGYRNDPNMIDQTDKWAKMFVSGYLTSPSNTGDGCSSEPANLGGFEQHAFASGIMALVDKDVEDTSLETGGAPLMDEEDAKKVAAIKAVIEGSPNLVDGIDGALLGNRIVENFPELKVRNLKKFVEMYIPECKILHPLGKPPKFMLAKKEDVLEMGEGAQDQENIMKRYKVHFSKLRAGGLIMKKRADSVREDREDSSTLSNTFSRKESASRYPPPPRSQIQKQTAIIKAILETADSEDDAMDGGKVGSFINSFDSALKVKNLKRFMLDHVPECVVIPGTGQQSHVRFKLKKIGRVPPGSTLHDRYLFYLYRNDDLREVLQDLSMHGKTDSTLHTNVKGLKEWAWLGWQTSNGSGKPKDVILNTHQPFSIVIVGNRGSGKSNTVATTLESAMVSAEGVSKSDKKTTLVLDFHNASDKCCWGLGLCSPGQQTPRAPTVPVDDTVVLASPLFFRQRKKVYGDKVQVVPLLFKWNSLTIANIGVFLNLFEPGNKCICGNIKGLLREYQQRNQPLPPFDKFLEQVTCTSTCEHISLLKLFVAESEANEELSKYMIPTRDVFDSKHLILSDLTDPLLSSEDRCKIQRILTDLFQAHLKKSKILVIDDAERIFTDQGYTAKSFAKSLVEVVERMDETGTRTIFSSQSPLGLPPQLFELASVNFLHNFHSRDWATFLSSRINLPQDAFDTIKSLELGEALAVTPSMSHFARERGSAFSKVRIRRRFTRKPDSSFSLLGKEYRRSHSCAESHEMFNNPV</sequence>
<dbReference type="SUPFAM" id="SSF52540">
    <property type="entry name" value="P-loop containing nucleoside triphosphate hydrolases"/>
    <property type="match status" value="1"/>
</dbReference>
<dbReference type="EMBL" id="HBHK01008342">
    <property type="protein sequence ID" value="CAD9675708.1"/>
    <property type="molecule type" value="Transcribed_RNA"/>
</dbReference>
<name>A0A7S2RMY0_9STRA</name>
<feature type="compositionally biased region" description="Polar residues" evidence="1">
    <location>
        <begin position="19"/>
        <end position="31"/>
    </location>
</feature>
<protein>
    <submittedName>
        <fullName evidence="2">Uncharacterized protein</fullName>
    </submittedName>
</protein>
<dbReference type="AlphaFoldDB" id="A0A7S2RMY0"/>
<evidence type="ECO:0000313" key="2">
    <source>
        <dbReference type="EMBL" id="CAD9675708.1"/>
    </source>
</evidence>